<organism evidence="2 3">
    <name type="scientific">Acer negundo</name>
    <name type="common">Box elder</name>
    <dbReference type="NCBI Taxonomy" id="4023"/>
    <lineage>
        <taxon>Eukaryota</taxon>
        <taxon>Viridiplantae</taxon>
        <taxon>Streptophyta</taxon>
        <taxon>Embryophyta</taxon>
        <taxon>Tracheophyta</taxon>
        <taxon>Spermatophyta</taxon>
        <taxon>Magnoliopsida</taxon>
        <taxon>eudicotyledons</taxon>
        <taxon>Gunneridae</taxon>
        <taxon>Pentapetalae</taxon>
        <taxon>rosids</taxon>
        <taxon>malvids</taxon>
        <taxon>Sapindales</taxon>
        <taxon>Sapindaceae</taxon>
        <taxon>Hippocastanoideae</taxon>
        <taxon>Acereae</taxon>
        <taxon>Acer</taxon>
    </lineage>
</organism>
<evidence type="ECO:0000313" key="3">
    <source>
        <dbReference type="Proteomes" id="UP001064489"/>
    </source>
</evidence>
<evidence type="ECO:0000256" key="1">
    <source>
        <dbReference type="SAM" id="MobiDB-lite"/>
    </source>
</evidence>
<protein>
    <submittedName>
        <fullName evidence="2">Uncharacterized protein</fullName>
    </submittedName>
</protein>
<dbReference type="AlphaFoldDB" id="A0AAD5ILN3"/>
<comment type="caution">
    <text evidence="2">The sequence shown here is derived from an EMBL/GenBank/DDBJ whole genome shotgun (WGS) entry which is preliminary data.</text>
</comment>
<accession>A0AAD5ILN3</accession>
<evidence type="ECO:0000313" key="2">
    <source>
        <dbReference type="EMBL" id="KAI9164750.1"/>
    </source>
</evidence>
<sequence length="261" mass="28103">MSTTTSNSDEATATSIKKTIIQAPEDHNILYILGHQNGAGEEISRRFSGSFSVDKSGRIDRGISNSNSNCELIGESEHDSRYRRLNRKEILGGGRGESVTGKESWNIEMVTDIPELINDGPSSKSMFVFGSGSNKINSCGLDDIGGNGNGKLPISLGQPGLNVLGLRKFETMNITNTMFVEECIGPMNSDTNIRKKNGDNGRKAGQWKKAARNNSRGSMISNQEVACGKRKDVVIVDSFMEGNKKSKLDSSSSDSIVTSAG</sequence>
<reference evidence="2" key="2">
    <citation type="submission" date="2023-02" db="EMBL/GenBank/DDBJ databases">
        <authorList>
            <person name="Swenson N.G."/>
            <person name="Wegrzyn J.L."/>
            <person name="Mcevoy S.L."/>
        </authorList>
    </citation>
    <scope>NUCLEOTIDE SEQUENCE</scope>
    <source>
        <strain evidence="2">91603</strain>
        <tissue evidence="2">Leaf</tissue>
    </source>
</reference>
<name>A0AAD5ILN3_ACENE</name>
<dbReference type="EMBL" id="JAJSOW010000105">
    <property type="protein sequence ID" value="KAI9164750.1"/>
    <property type="molecule type" value="Genomic_DNA"/>
</dbReference>
<feature type="region of interest" description="Disordered" evidence="1">
    <location>
        <begin position="191"/>
        <end position="220"/>
    </location>
</feature>
<gene>
    <name evidence="2" type="ORF">LWI28_001317</name>
</gene>
<dbReference type="Proteomes" id="UP001064489">
    <property type="component" value="Chromosome 10"/>
</dbReference>
<feature type="compositionally biased region" description="Basic and acidic residues" evidence="1">
    <location>
        <begin position="192"/>
        <end position="202"/>
    </location>
</feature>
<reference evidence="2" key="1">
    <citation type="journal article" date="2022" name="Plant J.">
        <title>Strategies of tolerance reflected in two North American maple genomes.</title>
        <authorList>
            <person name="McEvoy S.L."/>
            <person name="Sezen U.U."/>
            <person name="Trouern-Trend A."/>
            <person name="McMahon S.M."/>
            <person name="Schaberg P.G."/>
            <person name="Yang J."/>
            <person name="Wegrzyn J.L."/>
            <person name="Swenson N.G."/>
        </authorList>
    </citation>
    <scope>NUCLEOTIDE SEQUENCE</scope>
    <source>
        <strain evidence="2">91603</strain>
    </source>
</reference>
<proteinExistence type="predicted"/>
<keyword evidence="3" id="KW-1185">Reference proteome</keyword>